<dbReference type="EMBL" id="KN417506">
    <property type="protein sequence ID" value="KHG21085.1"/>
    <property type="molecule type" value="Genomic_DNA"/>
</dbReference>
<keyword evidence="2" id="KW-1185">Reference proteome</keyword>
<dbReference type="AlphaFoldDB" id="A0A0B0P7P7"/>
<sequence length="28" mass="3045">MPVSQAVWAFEIGTHCRVPASVHAHVTL</sequence>
<reference evidence="2" key="1">
    <citation type="submission" date="2014-09" db="EMBL/GenBank/DDBJ databases">
        <authorList>
            <person name="Mudge J."/>
            <person name="Ramaraj T."/>
            <person name="Lindquist I.E."/>
            <person name="Bharti A.K."/>
            <person name="Sundararajan A."/>
            <person name="Cameron C.T."/>
            <person name="Woodward J.E."/>
            <person name="May G.D."/>
            <person name="Brubaker C."/>
            <person name="Broadhvest J."/>
            <person name="Wilkins T.A."/>
        </authorList>
    </citation>
    <scope>NUCLEOTIDE SEQUENCE</scope>
    <source>
        <strain evidence="2">cv. AKA8401</strain>
    </source>
</reference>
<proteinExistence type="predicted"/>
<protein>
    <submittedName>
        <fullName evidence="1">Uncharacterized protein</fullName>
    </submittedName>
</protein>
<name>A0A0B0P7P7_GOSAR</name>
<gene>
    <name evidence="1" type="ORF">F383_27643</name>
</gene>
<organism evidence="1 2">
    <name type="scientific">Gossypium arboreum</name>
    <name type="common">Tree cotton</name>
    <name type="synonym">Gossypium nanking</name>
    <dbReference type="NCBI Taxonomy" id="29729"/>
    <lineage>
        <taxon>Eukaryota</taxon>
        <taxon>Viridiplantae</taxon>
        <taxon>Streptophyta</taxon>
        <taxon>Embryophyta</taxon>
        <taxon>Tracheophyta</taxon>
        <taxon>Spermatophyta</taxon>
        <taxon>Magnoliopsida</taxon>
        <taxon>eudicotyledons</taxon>
        <taxon>Gunneridae</taxon>
        <taxon>Pentapetalae</taxon>
        <taxon>rosids</taxon>
        <taxon>malvids</taxon>
        <taxon>Malvales</taxon>
        <taxon>Malvaceae</taxon>
        <taxon>Malvoideae</taxon>
        <taxon>Gossypium</taxon>
    </lineage>
</organism>
<accession>A0A0B0P7P7</accession>
<evidence type="ECO:0000313" key="2">
    <source>
        <dbReference type="Proteomes" id="UP000032142"/>
    </source>
</evidence>
<evidence type="ECO:0000313" key="1">
    <source>
        <dbReference type="EMBL" id="KHG21085.1"/>
    </source>
</evidence>
<dbReference type="Proteomes" id="UP000032142">
    <property type="component" value="Unassembled WGS sequence"/>
</dbReference>